<dbReference type="Proteomes" id="UP000018872">
    <property type="component" value="Unassembled WGS sequence"/>
</dbReference>
<evidence type="ECO:0000313" key="3">
    <source>
        <dbReference type="EMBL" id="ETK03764.1"/>
    </source>
</evidence>
<proteinExistence type="predicted"/>
<name>W2C941_9BACT</name>
<evidence type="ECO:0000313" key="4">
    <source>
        <dbReference type="Proteomes" id="UP000018872"/>
    </source>
</evidence>
<sequence>MKKKITRLCATVLLLSAGVAFPTVIQAQRVNTFTVEQQARIDSLKQGYIKQGVPAHWAEKRATMIVEQESKAQLRASVRPATPNTGSIKIDRGSTPGSYSSYHTAATQDDYADYLVKHVLLNNPAAVTAITNVHFYGVYGPTDQRSLAYFEYEGTDFPIDKGLILATGDVNGVAGQSPEGPNDIAGGALSANGGYMMTGDPNLTPLVAPNTVQDGSHLVFDFKPFKPDVSFDFVFASEEYPQFSNTGFNDIFGFFVTELPSGTPFNIAYFPDGHTPVTINNSNWGNISSSNNDATHLGAPLPDKVNPQWHVPIYQSSPLMEYGGRTIKLTAKATGLSTSKTYRLALKVANVDDQNWGSAVFLSNLDLGAPEVGLDTPYMGAWNREWDEQGKDHLYTDCIQTLKLGFLPAAFDRKLVLSYMGIASKENIRKADGSPLPDTLDLKANEELITFPVKILPVPAADNGKEGAIKACIVSGDCDTVMNKTTKHFFKFFNGIQTNIDFVAPSPKYPGRFKLNITGGSNKVYRSIDNGLHWEFARDTATGEERPFTHDQMEYFLASDRNIWLREPNACAQVQFFHFTKDSLAGPVQPGISRQVIMPEVSGLVSSYAPGIHYVNSGSDLTFRVMPTGANAGKVPVVETGRKSIPDKQGVRVVSNGDGTYTVTIYRVREAIDLRISFAAPNSNVEADGSSIYTERETLYVTSPTANTAKVYNVSGVLVRTLTLSAGETVRTALPAGFYVVALGNGNTHKVIVK</sequence>
<evidence type="ECO:0008006" key="5">
    <source>
        <dbReference type="Google" id="ProtNLM"/>
    </source>
</evidence>
<dbReference type="NCBIfam" id="NF038133">
    <property type="entry name" value="choice_anch_L"/>
    <property type="match status" value="1"/>
</dbReference>
<gene>
    <name evidence="3" type="ORF">T229_12525</name>
</gene>
<feature type="chain" id="PRO_5004813542" description="Secretion system C-terminal sorting domain-containing protein" evidence="2">
    <location>
        <begin position="28"/>
        <end position="754"/>
    </location>
</feature>
<dbReference type="InterPro" id="IPR026444">
    <property type="entry name" value="Secre_tail"/>
</dbReference>
<dbReference type="NCBIfam" id="TIGR04183">
    <property type="entry name" value="Por_Secre_tail"/>
    <property type="match status" value="1"/>
</dbReference>
<dbReference type="PATRIC" id="fig|1410950.3.peg.1909"/>
<organism evidence="3 4">
    <name type="scientific">Tannerella sp. oral taxon BU063 isolate Cell 5</name>
    <dbReference type="NCBI Taxonomy" id="1410950"/>
    <lineage>
        <taxon>Bacteria</taxon>
        <taxon>Pseudomonadati</taxon>
        <taxon>Bacteroidota</taxon>
        <taxon>Bacteroidia</taxon>
        <taxon>Bacteroidales</taxon>
        <taxon>Tannerellaceae</taxon>
        <taxon>Tannerella</taxon>
    </lineage>
</organism>
<comment type="caution">
    <text evidence="3">The sequence shown here is derived from an EMBL/GenBank/DDBJ whole genome shotgun (WGS) entry which is preliminary data.</text>
</comment>
<dbReference type="InterPro" id="IPR049804">
    <property type="entry name" value="Choice_anch_L"/>
</dbReference>
<dbReference type="EMBL" id="AYYC01000731">
    <property type="protein sequence ID" value="ETK03764.1"/>
    <property type="molecule type" value="Genomic_DNA"/>
</dbReference>
<feature type="region of interest" description="Disordered" evidence="1">
    <location>
        <begin position="77"/>
        <end position="101"/>
    </location>
</feature>
<evidence type="ECO:0000256" key="2">
    <source>
        <dbReference type="SAM" id="SignalP"/>
    </source>
</evidence>
<feature type="signal peptide" evidence="2">
    <location>
        <begin position="1"/>
        <end position="27"/>
    </location>
</feature>
<accession>W2C941</accession>
<dbReference type="AlphaFoldDB" id="W2C941"/>
<protein>
    <recommendedName>
        <fullName evidence="5">Secretion system C-terminal sorting domain-containing protein</fullName>
    </recommendedName>
</protein>
<evidence type="ECO:0000256" key="1">
    <source>
        <dbReference type="SAM" id="MobiDB-lite"/>
    </source>
</evidence>
<reference evidence="3 4" key="1">
    <citation type="submission" date="2013-11" db="EMBL/GenBank/DDBJ databases">
        <title>Single cell genomics of uncultured Tannerella BU063 (oral taxon 286).</title>
        <authorList>
            <person name="Beall C.J."/>
            <person name="Campbell A.G."/>
            <person name="Griffen A.L."/>
            <person name="Podar M."/>
            <person name="Leys E.J."/>
        </authorList>
    </citation>
    <scope>NUCLEOTIDE SEQUENCE [LARGE SCALE GENOMIC DNA]</scope>
    <source>
        <strain evidence="3">Cell 5</strain>
    </source>
</reference>
<keyword evidence="2" id="KW-0732">Signal</keyword>